<sequence>MGSKYVESPSLHEIEVPKSYSDIGFTQIKVTNVPESSRDVTPVQLVTLYRPNKYNAFTPTMMRELEHAYTLFDIDDRVKCIVQTGHGKMFCAGADLDTGFVGGEEQNRDHRDGGGRVAMAINSTSKALHLCTTGATYPAKHPLLSDLFTEVLDTPDSVLPRALELADEVVKNCSTVSLYLIKELMYRNPGTPEATHLLDSRIVYECFGSKDNKEGVAAFLEKRPVNFQGTMQNDAPAAWPWWDPIAVGNRPVAKGYKFKPNL</sequence>
<name>A0A8H6VMB3_9PEZI</name>
<dbReference type="OrthoDB" id="2018133at2759"/>
<reference evidence="3" key="1">
    <citation type="submission" date="2020-04" db="EMBL/GenBank/DDBJ databases">
        <title>Draft genome resource of the tomato pathogen Pseudocercospora fuligena.</title>
        <authorList>
            <person name="Zaccaron A."/>
        </authorList>
    </citation>
    <scope>NUCLEOTIDE SEQUENCE</scope>
    <source>
        <strain evidence="3">PF001</strain>
    </source>
</reference>
<evidence type="ECO:0000313" key="3">
    <source>
        <dbReference type="EMBL" id="KAF7197638.1"/>
    </source>
</evidence>
<organism evidence="3 4">
    <name type="scientific">Pseudocercospora fuligena</name>
    <dbReference type="NCBI Taxonomy" id="685502"/>
    <lineage>
        <taxon>Eukaryota</taxon>
        <taxon>Fungi</taxon>
        <taxon>Dikarya</taxon>
        <taxon>Ascomycota</taxon>
        <taxon>Pezizomycotina</taxon>
        <taxon>Dothideomycetes</taxon>
        <taxon>Dothideomycetidae</taxon>
        <taxon>Mycosphaerellales</taxon>
        <taxon>Mycosphaerellaceae</taxon>
        <taxon>Pseudocercospora</taxon>
    </lineage>
</organism>
<dbReference type="AlphaFoldDB" id="A0A8H6VMB3"/>
<comment type="similarity">
    <text evidence="1">Belongs to the enoyl-CoA hydratase/isomerase family.</text>
</comment>
<protein>
    <submittedName>
        <fullName evidence="3">Enoyl-CoA hydratase AFT3-1</fullName>
    </submittedName>
</protein>
<evidence type="ECO:0000313" key="4">
    <source>
        <dbReference type="Proteomes" id="UP000660729"/>
    </source>
</evidence>
<dbReference type="InterPro" id="IPR014748">
    <property type="entry name" value="Enoyl-CoA_hydra_C"/>
</dbReference>
<dbReference type="PANTHER" id="PTHR43684:SF4">
    <property type="entry name" value="ENOYL-COA HYDRATASE_ISOMERASE FAMILY PROTEIN (AFU_ORTHOLOGUE AFUA_1G01890)"/>
    <property type="match status" value="1"/>
</dbReference>
<keyword evidence="2" id="KW-0843">Virulence</keyword>
<dbReference type="Gene3D" id="3.90.226.10">
    <property type="entry name" value="2-enoyl-CoA Hydratase, Chain A, domain 1"/>
    <property type="match status" value="1"/>
</dbReference>
<dbReference type="EMBL" id="JABCIY010000010">
    <property type="protein sequence ID" value="KAF7197638.1"/>
    <property type="molecule type" value="Genomic_DNA"/>
</dbReference>
<evidence type="ECO:0000256" key="2">
    <source>
        <dbReference type="ARBA" id="ARBA00023026"/>
    </source>
</evidence>
<keyword evidence="4" id="KW-1185">Reference proteome</keyword>
<dbReference type="InterPro" id="IPR051053">
    <property type="entry name" value="ECH/Chromodomain_protein"/>
</dbReference>
<dbReference type="SUPFAM" id="SSF52096">
    <property type="entry name" value="ClpP/crotonase"/>
    <property type="match status" value="1"/>
</dbReference>
<dbReference type="Gene3D" id="3.30.300.220">
    <property type="match status" value="1"/>
</dbReference>
<dbReference type="CDD" id="cd06558">
    <property type="entry name" value="crotonase-like"/>
    <property type="match status" value="1"/>
</dbReference>
<dbReference type="PANTHER" id="PTHR43684">
    <property type="match status" value="1"/>
</dbReference>
<accession>A0A8H6VMB3</accession>
<dbReference type="InterPro" id="IPR001753">
    <property type="entry name" value="Enoyl-CoA_hydra/iso"/>
</dbReference>
<dbReference type="Gene3D" id="1.10.12.10">
    <property type="entry name" value="Lyase 2-enoyl-coa Hydratase, Chain A, domain 2"/>
    <property type="match status" value="1"/>
</dbReference>
<proteinExistence type="inferred from homology"/>
<dbReference type="Pfam" id="PF00378">
    <property type="entry name" value="ECH_1"/>
    <property type="match status" value="1"/>
</dbReference>
<dbReference type="InterPro" id="IPR029045">
    <property type="entry name" value="ClpP/crotonase-like_dom_sf"/>
</dbReference>
<evidence type="ECO:0000256" key="1">
    <source>
        <dbReference type="ARBA" id="ARBA00005254"/>
    </source>
</evidence>
<dbReference type="Proteomes" id="UP000660729">
    <property type="component" value="Unassembled WGS sequence"/>
</dbReference>
<gene>
    <name evidence="3" type="ORF">HII31_01044</name>
</gene>
<comment type="caution">
    <text evidence="3">The sequence shown here is derived from an EMBL/GenBank/DDBJ whole genome shotgun (WGS) entry which is preliminary data.</text>
</comment>